<dbReference type="EMBL" id="JAPFFK010000016">
    <property type="protein sequence ID" value="KAJ6705291.1"/>
    <property type="molecule type" value="Genomic_DNA"/>
</dbReference>
<accession>A0A9Q0QFC6</accession>
<keyword evidence="2" id="KW-1185">Reference proteome</keyword>
<sequence length="81" mass="9421">MKNRLYTKLAAGRTSLGATHRKRLERKNNARKLSWSVKRIGAQIVKARAEKDHAKDALLTQTLRDLMRKSNPSEEKQEEEY</sequence>
<evidence type="ECO:0000313" key="1">
    <source>
        <dbReference type="EMBL" id="KAJ6705291.1"/>
    </source>
</evidence>
<dbReference type="Proteomes" id="UP001151532">
    <property type="component" value="Chromosome 3"/>
</dbReference>
<comment type="caution">
    <text evidence="1">The sequence shown here is derived from an EMBL/GenBank/DDBJ whole genome shotgun (WGS) entry which is preliminary data.</text>
</comment>
<gene>
    <name evidence="1" type="ORF">OIU79_010072</name>
</gene>
<reference evidence="1" key="2">
    <citation type="journal article" date="2023" name="Int. J. Mol. Sci.">
        <title>De Novo Assembly and Annotation of 11 Diverse Shrub Willow (Salix) Genomes Reveals Novel Gene Organization in Sex-Linked Regions.</title>
        <authorList>
            <person name="Hyden B."/>
            <person name="Feng K."/>
            <person name="Yates T.B."/>
            <person name="Jawdy S."/>
            <person name="Cereghino C."/>
            <person name="Smart L.B."/>
            <person name="Muchero W."/>
        </authorList>
    </citation>
    <scope>NUCLEOTIDE SEQUENCE</scope>
    <source>
        <tissue evidence="1">Shoot tip</tissue>
    </source>
</reference>
<protein>
    <submittedName>
        <fullName evidence="1">Uncharacterized protein</fullName>
    </submittedName>
</protein>
<proteinExistence type="predicted"/>
<organism evidence="1 2">
    <name type="scientific">Salix purpurea</name>
    <name type="common">Purple osier willow</name>
    <dbReference type="NCBI Taxonomy" id="77065"/>
    <lineage>
        <taxon>Eukaryota</taxon>
        <taxon>Viridiplantae</taxon>
        <taxon>Streptophyta</taxon>
        <taxon>Embryophyta</taxon>
        <taxon>Tracheophyta</taxon>
        <taxon>Spermatophyta</taxon>
        <taxon>Magnoliopsida</taxon>
        <taxon>eudicotyledons</taxon>
        <taxon>Gunneridae</taxon>
        <taxon>Pentapetalae</taxon>
        <taxon>rosids</taxon>
        <taxon>fabids</taxon>
        <taxon>Malpighiales</taxon>
        <taxon>Salicaceae</taxon>
        <taxon>Saliceae</taxon>
        <taxon>Salix</taxon>
    </lineage>
</organism>
<reference evidence="1" key="1">
    <citation type="submission" date="2022-11" db="EMBL/GenBank/DDBJ databases">
        <authorList>
            <person name="Hyden B.L."/>
            <person name="Feng K."/>
            <person name="Yates T."/>
            <person name="Jawdy S."/>
            <person name="Smart L.B."/>
            <person name="Muchero W."/>
        </authorList>
    </citation>
    <scope>NUCLEOTIDE SEQUENCE</scope>
    <source>
        <tissue evidence="1">Shoot tip</tissue>
    </source>
</reference>
<name>A0A9Q0QFC6_SALPP</name>
<evidence type="ECO:0000313" key="2">
    <source>
        <dbReference type="Proteomes" id="UP001151532"/>
    </source>
</evidence>
<dbReference type="AlphaFoldDB" id="A0A9Q0QFC6"/>